<dbReference type="InterPro" id="IPR038973">
    <property type="entry name" value="MutL/Mlh/Pms-like"/>
</dbReference>
<dbReference type="HAMAP" id="MF_00149">
    <property type="entry name" value="DNA_mis_repair"/>
    <property type="match status" value="1"/>
</dbReference>
<gene>
    <name evidence="5 7" type="primary">mutL</name>
    <name evidence="7" type="ORF">Loak_1021</name>
</gene>
<dbReference type="GO" id="GO:0030983">
    <property type="term" value="F:mismatched DNA binding"/>
    <property type="evidence" value="ECO:0007669"/>
    <property type="project" value="InterPro"/>
</dbReference>
<dbReference type="CDD" id="cd16926">
    <property type="entry name" value="HATPase_MutL-MLH-PMS-like"/>
    <property type="match status" value="1"/>
</dbReference>
<dbReference type="EMBL" id="LNYP01000019">
    <property type="protein sequence ID" value="KTD39595.1"/>
    <property type="molecule type" value="Genomic_DNA"/>
</dbReference>
<dbReference type="InterPro" id="IPR013507">
    <property type="entry name" value="DNA_mismatch_S5_2-like"/>
</dbReference>
<dbReference type="InterPro" id="IPR014790">
    <property type="entry name" value="MutL_C"/>
</dbReference>
<dbReference type="SUPFAM" id="SSF118116">
    <property type="entry name" value="DNA mismatch repair protein MutL"/>
    <property type="match status" value="1"/>
</dbReference>
<dbReference type="Proteomes" id="UP000054858">
    <property type="component" value="Unassembled WGS sequence"/>
</dbReference>
<evidence type="ECO:0000313" key="7">
    <source>
        <dbReference type="EMBL" id="KTD39595.1"/>
    </source>
</evidence>
<dbReference type="GO" id="GO:0005524">
    <property type="term" value="F:ATP binding"/>
    <property type="evidence" value="ECO:0007669"/>
    <property type="project" value="InterPro"/>
</dbReference>
<comment type="function">
    <text evidence="5">This protein is involved in the repair of mismatches in DNA. It is required for dam-dependent methyl-directed DNA mismatch repair. May act as a 'molecular matchmaker', a protein that promotes the formation of a stable complex between two or more DNA-binding proteins in an ATP-dependent manner without itself being part of a final effector complex.</text>
</comment>
<reference evidence="7 8" key="1">
    <citation type="submission" date="2015-11" db="EMBL/GenBank/DDBJ databases">
        <title>Genomic analysis of 38 Legionella species identifies large and diverse effector repertoires.</title>
        <authorList>
            <person name="Burstein D."/>
            <person name="Amaro F."/>
            <person name="Zusman T."/>
            <person name="Lifshitz Z."/>
            <person name="Cohen O."/>
            <person name="Gilbert J.A."/>
            <person name="Pupko T."/>
            <person name="Shuman H.A."/>
            <person name="Segal G."/>
        </authorList>
    </citation>
    <scope>NUCLEOTIDE SEQUENCE [LARGE SCALE GENOMIC DNA]</scope>
    <source>
        <strain evidence="7 8">Oak Ridge-10</strain>
    </source>
</reference>
<evidence type="ECO:0000313" key="8">
    <source>
        <dbReference type="Proteomes" id="UP000054858"/>
    </source>
</evidence>
<evidence type="ECO:0000256" key="1">
    <source>
        <dbReference type="ARBA" id="ARBA00006082"/>
    </source>
</evidence>
<dbReference type="Pfam" id="PF08676">
    <property type="entry name" value="MutL_C"/>
    <property type="match status" value="1"/>
</dbReference>
<comment type="caution">
    <text evidence="7">The sequence shown here is derived from an EMBL/GenBank/DDBJ whole genome shotgun (WGS) entry which is preliminary data.</text>
</comment>
<dbReference type="InterPro" id="IPR020667">
    <property type="entry name" value="DNA_mismatch_repair_MutL"/>
</dbReference>
<name>A0A0W0X4R8_9GAMM</name>
<comment type="similarity">
    <text evidence="1 5">Belongs to the DNA mismatch repair MutL/HexB family.</text>
</comment>
<dbReference type="CDD" id="cd03482">
    <property type="entry name" value="MutL_Trans_MutL"/>
    <property type="match status" value="1"/>
</dbReference>
<dbReference type="SMART" id="SM01340">
    <property type="entry name" value="DNA_mis_repair"/>
    <property type="match status" value="1"/>
</dbReference>
<dbReference type="GO" id="GO:0140664">
    <property type="term" value="F:ATP-dependent DNA damage sensor activity"/>
    <property type="evidence" value="ECO:0007669"/>
    <property type="project" value="InterPro"/>
</dbReference>
<dbReference type="Gene3D" id="3.30.230.10">
    <property type="match status" value="1"/>
</dbReference>
<accession>A0A0W0X4R8</accession>
<dbReference type="InterPro" id="IPR036890">
    <property type="entry name" value="HATPase_C_sf"/>
</dbReference>
<dbReference type="InterPro" id="IPR037198">
    <property type="entry name" value="MutL_C_sf"/>
</dbReference>
<protein>
    <recommendedName>
        <fullName evidence="2 5">DNA mismatch repair protein MutL</fullName>
    </recommendedName>
</protein>
<dbReference type="InterPro" id="IPR014721">
    <property type="entry name" value="Ribsml_uS5_D2-typ_fold_subgr"/>
</dbReference>
<feature type="domain" description="DNA mismatch repair protein S5" evidence="6">
    <location>
        <begin position="210"/>
        <end position="328"/>
    </location>
</feature>
<keyword evidence="3 5" id="KW-0227">DNA damage</keyword>
<evidence type="ECO:0000256" key="4">
    <source>
        <dbReference type="ARBA" id="ARBA00023204"/>
    </source>
</evidence>
<dbReference type="AlphaFoldDB" id="A0A0W0X4R8"/>
<keyword evidence="4 5" id="KW-0234">DNA repair</keyword>
<dbReference type="NCBIfam" id="TIGR00585">
    <property type="entry name" value="mutl"/>
    <property type="match status" value="1"/>
</dbReference>
<proteinExistence type="inferred from homology"/>
<dbReference type="FunFam" id="3.30.565.10:FF:000003">
    <property type="entry name" value="DNA mismatch repair endonuclease MutL"/>
    <property type="match status" value="1"/>
</dbReference>
<dbReference type="Pfam" id="PF13589">
    <property type="entry name" value="HATPase_c_3"/>
    <property type="match status" value="1"/>
</dbReference>
<dbReference type="InterPro" id="IPR014762">
    <property type="entry name" value="DNA_mismatch_repair_CS"/>
</dbReference>
<dbReference type="GO" id="GO:0032300">
    <property type="term" value="C:mismatch repair complex"/>
    <property type="evidence" value="ECO:0007669"/>
    <property type="project" value="InterPro"/>
</dbReference>
<dbReference type="Gene3D" id="3.30.565.10">
    <property type="entry name" value="Histidine kinase-like ATPase, C-terminal domain"/>
    <property type="match status" value="1"/>
</dbReference>
<dbReference type="SUPFAM" id="SSF54211">
    <property type="entry name" value="Ribosomal protein S5 domain 2-like"/>
    <property type="match status" value="1"/>
</dbReference>
<dbReference type="PANTHER" id="PTHR10073">
    <property type="entry name" value="DNA MISMATCH REPAIR PROTEIN MLH, PMS, MUTL"/>
    <property type="match status" value="1"/>
</dbReference>
<sequence>MRIHQLPPEVANQIAAGEVIERPASVVKELLENSVDAGANAIHIEIEAGGLNRIKVSDNGFGIVADDLLLAVTAHATSKITVLNDLYAISSMGFRGEALASIASVSKLSISSRPAHQEHAMLLSLHGMNHRLSPCARQQGTTVDVQDLFYNAPVRRKFLKSEHIEYQAIDSVVRRFAMSVPAMSLTLSHNGKPMLVLPSAFCQRTEQLRIRKLLGKAFMEQAIFLDAAHADMHLYGWIGSPSYQRSQNDKQWVYINRRMVKDKLINHAIKQAYDGLLHPGRYPVCLLYLSVVPQEVDVNVHPTKHEVRFRQPRWVHDLVVSTLTQGLSLPSKKTVKSFVPKTNAEPSMQIREASVPQYPGMNATSQCAAASSWVVLNASFALLFIKEEPFLVDIQRLQRHQLAFLLTQEPFPLAERPLLVPVCYTINIHHHPIIEHNRRGWEHFGIQFDFIGETTIIIRSVPKIMPQLNIQRLLERLSTEKFSGQSEQLDLLLDCQSFDARQLNDEEQNELTDYFLQLMSPSGTSESWYRPLGLELCRDILNG</sequence>
<dbReference type="Gene3D" id="3.30.1370.100">
    <property type="entry name" value="MutL, C-terminal domain, regulatory subdomain"/>
    <property type="match status" value="1"/>
</dbReference>
<dbReference type="InterPro" id="IPR002099">
    <property type="entry name" value="MutL/Mlh/PMS"/>
</dbReference>
<dbReference type="Pfam" id="PF01119">
    <property type="entry name" value="DNA_mis_repair"/>
    <property type="match status" value="1"/>
</dbReference>
<organism evidence="7 8">
    <name type="scientific">Legionella oakridgensis</name>
    <dbReference type="NCBI Taxonomy" id="29423"/>
    <lineage>
        <taxon>Bacteria</taxon>
        <taxon>Pseudomonadati</taxon>
        <taxon>Pseudomonadota</taxon>
        <taxon>Gammaproteobacteria</taxon>
        <taxon>Legionellales</taxon>
        <taxon>Legionellaceae</taxon>
        <taxon>Legionella</taxon>
    </lineage>
</organism>
<evidence type="ECO:0000256" key="3">
    <source>
        <dbReference type="ARBA" id="ARBA00022763"/>
    </source>
</evidence>
<dbReference type="PATRIC" id="fig|29423.5.peg.1074"/>
<dbReference type="PANTHER" id="PTHR10073:SF12">
    <property type="entry name" value="DNA MISMATCH REPAIR PROTEIN MLH1"/>
    <property type="match status" value="1"/>
</dbReference>
<evidence type="ECO:0000259" key="6">
    <source>
        <dbReference type="SMART" id="SM01340"/>
    </source>
</evidence>
<dbReference type="InterPro" id="IPR020568">
    <property type="entry name" value="Ribosomal_Su5_D2-typ_SF"/>
</dbReference>
<dbReference type="InterPro" id="IPR042121">
    <property type="entry name" value="MutL_C_regsub"/>
</dbReference>
<dbReference type="GO" id="GO:0006298">
    <property type="term" value="P:mismatch repair"/>
    <property type="evidence" value="ECO:0007669"/>
    <property type="project" value="UniProtKB-UniRule"/>
</dbReference>
<dbReference type="PROSITE" id="PS00058">
    <property type="entry name" value="DNA_MISMATCH_REPAIR_1"/>
    <property type="match status" value="1"/>
</dbReference>
<evidence type="ECO:0000256" key="5">
    <source>
        <dbReference type="HAMAP-Rule" id="MF_00149"/>
    </source>
</evidence>
<dbReference type="GO" id="GO:0016887">
    <property type="term" value="F:ATP hydrolysis activity"/>
    <property type="evidence" value="ECO:0007669"/>
    <property type="project" value="InterPro"/>
</dbReference>
<dbReference type="SUPFAM" id="SSF55874">
    <property type="entry name" value="ATPase domain of HSP90 chaperone/DNA topoisomerase II/histidine kinase"/>
    <property type="match status" value="1"/>
</dbReference>
<evidence type="ECO:0000256" key="2">
    <source>
        <dbReference type="ARBA" id="ARBA00021975"/>
    </source>
</evidence>